<proteinExistence type="inferred from homology"/>
<dbReference type="InterPro" id="IPR010998">
    <property type="entry name" value="Integrase_recombinase_N"/>
</dbReference>
<dbReference type="Proteomes" id="UP000474104">
    <property type="component" value="Unassembled WGS sequence"/>
</dbReference>
<dbReference type="InterPro" id="IPR002104">
    <property type="entry name" value="Integrase_catalytic"/>
</dbReference>
<keyword evidence="5" id="KW-0233">DNA recombination</keyword>
<evidence type="ECO:0000313" key="10">
    <source>
        <dbReference type="Proteomes" id="UP000474104"/>
    </source>
</evidence>
<protein>
    <submittedName>
        <fullName evidence="9">Tyrosine-type recombinase/integrase</fullName>
    </submittedName>
</protein>
<dbReference type="InterPro" id="IPR004107">
    <property type="entry name" value="Integrase_SAM-like_N"/>
</dbReference>
<feature type="domain" description="Tyr recombinase" evidence="7">
    <location>
        <begin position="127"/>
        <end position="315"/>
    </location>
</feature>
<organism evidence="9 10">
    <name type="scientific">Schaedlerella arabinosiphila</name>
    <dbReference type="NCBI Taxonomy" id="2044587"/>
    <lineage>
        <taxon>Bacteria</taxon>
        <taxon>Bacillati</taxon>
        <taxon>Bacillota</taxon>
        <taxon>Clostridia</taxon>
        <taxon>Lachnospirales</taxon>
        <taxon>Lachnospiraceae</taxon>
        <taxon>Schaedlerella</taxon>
    </lineage>
</organism>
<dbReference type="Pfam" id="PF00589">
    <property type="entry name" value="Phage_integrase"/>
    <property type="match status" value="1"/>
</dbReference>
<dbReference type="PANTHER" id="PTHR30349:SF41">
    <property type="entry name" value="INTEGRASE_RECOMBINASE PROTEIN MJ0367-RELATED"/>
    <property type="match status" value="1"/>
</dbReference>
<dbReference type="PROSITE" id="PS51898">
    <property type="entry name" value="TYR_RECOMBINASE"/>
    <property type="match status" value="1"/>
</dbReference>
<evidence type="ECO:0000256" key="1">
    <source>
        <dbReference type="ARBA" id="ARBA00003283"/>
    </source>
</evidence>
<evidence type="ECO:0000313" key="9">
    <source>
        <dbReference type="EMBL" id="NDO67701.1"/>
    </source>
</evidence>
<dbReference type="InterPro" id="IPR044068">
    <property type="entry name" value="CB"/>
</dbReference>
<dbReference type="InterPro" id="IPR050090">
    <property type="entry name" value="Tyrosine_recombinase_XerCD"/>
</dbReference>
<dbReference type="PANTHER" id="PTHR30349">
    <property type="entry name" value="PHAGE INTEGRASE-RELATED"/>
    <property type="match status" value="1"/>
</dbReference>
<comment type="caution">
    <text evidence="9">The sequence shown here is derived from an EMBL/GenBank/DDBJ whole genome shotgun (WGS) entry which is preliminary data.</text>
</comment>
<evidence type="ECO:0000256" key="5">
    <source>
        <dbReference type="ARBA" id="ARBA00023172"/>
    </source>
</evidence>
<keyword evidence="4 6" id="KW-0238">DNA-binding</keyword>
<evidence type="ECO:0000256" key="6">
    <source>
        <dbReference type="PROSITE-ProRule" id="PRU01248"/>
    </source>
</evidence>
<dbReference type="GO" id="GO:0003677">
    <property type="term" value="F:DNA binding"/>
    <property type="evidence" value="ECO:0007669"/>
    <property type="project" value="UniProtKB-UniRule"/>
</dbReference>
<dbReference type="Gene3D" id="1.10.150.130">
    <property type="match status" value="1"/>
</dbReference>
<comment type="function">
    <text evidence="1">Site-specific tyrosine recombinase, which acts by catalyzing the cutting and rejoining of the recombining DNA molecules.</text>
</comment>
<evidence type="ECO:0000259" key="7">
    <source>
        <dbReference type="PROSITE" id="PS51898"/>
    </source>
</evidence>
<dbReference type="RefSeq" id="WP_004069246.1">
    <property type="nucleotide sequence ID" value="NZ_VIRB01000025.1"/>
</dbReference>
<evidence type="ECO:0000256" key="4">
    <source>
        <dbReference type="ARBA" id="ARBA00023125"/>
    </source>
</evidence>
<dbReference type="SUPFAM" id="SSF56349">
    <property type="entry name" value="DNA breaking-rejoining enzymes"/>
    <property type="match status" value="1"/>
</dbReference>
<name>A0A9X5CAB4_9FIRM</name>
<dbReference type="EMBL" id="VIRB01000025">
    <property type="protein sequence ID" value="NDO67701.1"/>
    <property type="molecule type" value="Genomic_DNA"/>
</dbReference>
<dbReference type="InterPro" id="IPR013762">
    <property type="entry name" value="Integrase-like_cat_sf"/>
</dbReference>
<dbReference type="GO" id="GO:0015074">
    <property type="term" value="P:DNA integration"/>
    <property type="evidence" value="ECO:0007669"/>
    <property type="project" value="UniProtKB-KW"/>
</dbReference>
<dbReference type="PROSITE" id="PS51900">
    <property type="entry name" value="CB"/>
    <property type="match status" value="1"/>
</dbReference>
<sequence length="348" mass="39931">MKADASRVLVRKHLRPYFTVFLPKQRGCSDNTIQSIHDTWNLFLRYLSAAKGIDNSRLAFSDIDPAVVTGFLDQMEFEKGWKPSTRNQRLSCLRSFFRYAASMEPVLYPCSAALGEIPLKKGADRSYVIEFLSPEEMKSLLAVPDTKTRLGVRDQFFMALMYDSAARDCEMLGLKLEDFHEDNNTVHLWGKGAKPRLVPVSGETTALFVNYRRKFHQGSALQEPLFYTIHKREKTPMSDDNVARFLKKYADLARMEKPDIPERIHPHMFRKSRAMHLYRAGMPLALLAEFLGHEDPETTRIYAYADTEMKRKAIEKASQNVGEVASLPTEKAFWEGDDDIIGRLCRGY</sequence>
<dbReference type="AlphaFoldDB" id="A0A9X5CAB4"/>
<reference evidence="9 10" key="1">
    <citation type="submission" date="2019-07" db="EMBL/GenBank/DDBJ databases">
        <title>Draft genome sequences of 15 bacterial species constituting the stable defined intestinal microbiota of the GM15 gnotobiotic mouse model.</title>
        <authorList>
            <person name="Elie C."/>
            <person name="Mathieu A."/>
            <person name="Saliou A."/>
            <person name="Darnaud M."/>
            <person name="Leulier F."/>
            <person name="Tamellini A."/>
        </authorList>
    </citation>
    <scope>NUCLEOTIDE SEQUENCE [LARGE SCALE GENOMIC DNA]</scope>
    <source>
        <strain evidence="10">ASF 502</strain>
    </source>
</reference>
<feature type="domain" description="Core-binding (CB)" evidence="8">
    <location>
        <begin position="1"/>
        <end position="101"/>
    </location>
</feature>
<dbReference type="OrthoDB" id="9801717at2"/>
<dbReference type="Gene3D" id="1.10.443.10">
    <property type="entry name" value="Intergrase catalytic core"/>
    <property type="match status" value="1"/>
</dbReference>
<evidence type="ECO:0000256" key="2">
    <source>
        <dbReference type="ARBA" id="ARBA00008857"/>
    </source>
</evidence>
<dbReference type="Pfam" id="PF02899">
    <property type="entry name" value="Phage_int_SAM_1"/>
    <property type="match status" value="1"/>
</dbReference>
<comment type="similarity">
    <text evidence="2">Belongs to the 'phage' integrase family.</text>
</comment>
<evidence type="ECO:0000259" key="8">
    <source>
        <dbReference type="PROSITE" id="PS51900"/>
    </source>
</evidence>
<evidence type="ECO:0000256" key="3">
    <source>
        <dbReference type="ARBA" id="ARBA00022908"/>
    </source>
</evidence>
<dbReference type="GO" id="GO:0006310">
    <property type="term" value="P:DNA recombination"/>
    <property type="evidence" value="ECO:0007669"/>
    <property type="project" value="UniProtKB-KW"/>
</dbReference>
<keyword evidence="3" id="KW-0229">DNA integration</keyword>
<gene>
    <name evidence="9" type="ORF">FMM80_02755</name>
</gene>
<dbReference type="InterPro" id="IPR011010">
    <property type="entry name" value="DNA_brk_join_enz"/>
</dbReference>
<accession>A0A9X5CAB4</accession>